<keyword evidence="3" id="KW-0378">Hydrolase</keyword>
<dbReference type="InterPro" id="IPR052710">
    <property type="entry name" value="CAAX_protease"/>
</dbReference>
<feature type="transmembrane region" description="Helical" evidence="1">
    <location>
        <begin position="53"/>
        <end position="75"/>
    </location>
</feature>
<name>A0A0D1BV03_CLOBO</name>
<accession>A0A0D1BV03</accession>
<dbReference type="OrthoDB" id="4177129at2"/>
<dbReference type="Proteomes" id="UP000032250">
    <property type="component" value="Unassembled WGS sequence"/>
</dbReference>
<dbReference type="InterPro" id="IPR003675">
    <property type="entry name" value="Rce1/LyrA-like_dom"/>
</dbReference>
<proteinExistence type="predicted"/>
<dbReference type="GO" id="GO:0004175">
    <property type="term" value="F:endopeptidase activity"/>
    <property type="evidence" value="ECO:0007669"/>
    <property type="project" value="UniProtKB-ARBA"/>
</dbReference>
<evidence type="ECO:0000259" key="2">
    <source>
        <dbReference type="Pfam" id="PF02517"/>
    </source>
</evidence>
<feature type="transmembrane region" description="Helical" evidence="1">
    <location>
        <begin position="95"/>
        <end position="118"/>
    </location>
</feature>
<dbReference type="PATRIC" id="fig|1379739.3.peg.2720"/>
<evidence type="ECO:0000256" key="1">
    <source>
        <dbReference type="SAM" id="Phobius"/>
    </source>
</evidence>
<evidence type="ECO:0000313" key="4">
    <source>
        <dbReference type="Proteomes" id="UP000032250"/>
    </source>
</evidence>
<evidence type="ECO:0000313" key="3">
    <source>
        <dbReference type="EMBL" id="KIS24210.1"/>
    </source>
</evidence>
<feature type="transmembrane region" description="Helical" evidence="1">
    <location>
        <begin position="233"/>
        <end position="251"/>
    </location>
</feature>
<keyword evidence="1" id="KW-1133">Transmembrane helix</keyword>
<gene>
    <name evidence="3" type="ORF">N495_11685</name>
</gene>
<keyword evidence="1" id="KW-0812">Transmembrane</keyword>
<dbReference type="HOGENOM" id="CLU_1198070_0_0_9"/>
<feature type="domain" description="CAAX prenyl protease 2/Lysostaphin resistance protein A-like" evidence="2">
    <location>
        <begin position="137"/>
        <end position="225"/>
    </location>
</feature>
<protein>
    <submittedName>
        <fullName evidence="3">CAAX protease</fullName>
    </submittedName>
</protein>
<organism evidence="3 4">
    <name type="scientific">Clostridium botulinum B2 450</name>
    <dbReference type="NCBI Taxonomy" id="1379739"/>
    <lineage>
        <taxon>Bacteria</taxon>
        <taxon>Bacillati</taxon>
        <taxon>Bacillota</taxon>
        <taxon>Clostridia</taxon>
        <taxon>Eubacteriales</taxon>
        <taxon>Clostridiaceae</taxon>
        <taxon>Clostridium</taxon>
    </lineage>
</organism>
<dbReference type="EMBL" id="JXSU01000007">
    <property type="protein sequence ID" value="KIS24210.1"/>
    <property type="molecule type" value="Genomic_DNA"/>
</dbReference>
<comment type="caution">
    <text evidence="3">The sequence shown here is derived from an EMBL/GenBank/DDBJ whole genome shotgun (WGS) entry which is preliminary data.</text>
</comment>
<dbReference type="PANTHER" id="PTHR36435">
    <property type="entry name" value="SLR1288 PROTEIN"/>
    <property type="match status" value="1"/>
</dbReference>
<dbReference type="Pfam" id="PF02517">
    <property type="entry name" value="Rce1-like"/>
    <property type="match status" value="1"/>
</dbReference>
<keyword evidence="3" id="KW-0645">Protease</keyword>
<dbReference type="GO" id="GO:0006508">
    <property type="term" value="P:proteolysis"/>
    <property type="evidence" value="ECO:0007669"/>
    <property type="project" value="UniProtKB-KW"/>
</dbReference>
<feature type="transmembrane region" description="Helical" evidence="1">
    <location>
        <begin position="138"/>
        <end position="161"/>
    </location>
</feature>
<dbReference type="PANTHER" id="PTHR36435:SF1">
    <property type="entry name" value="CAAX AMINO TERMINAL PROTEASE FAMILY PROTEIN"/>
    <property type="match status" value="1"/>
</dbReference>
<feature type="transmembrane region" description="Helical" evidence="1">
    <location>
        <begin position="173"/>
        <end position="193"/>
    </location>
</feature>
<reference evidence="3 4" key="1">
    <citation type="submission" date="2014-06" db="EMBL/GenBank/DDBJ databases">
        <title>Genome characterization of distinct group I Clostridium botulinum lineages.</title>
        <authorList>
            <person name="Giordani F."/>
            <person name="Anselmo A."/>
            <person name="Fillo S."/>
            <person name="Palozzi A.M."/>
            <person name="Fortunato A."/>
            <person name="Gentile B."/>
            <person name="Ciammaruconi A."/>
            <person name="Anniballi F."/>
            <person name="De Medici D."/>
            <person name="Lista F."/>
        </authorList>
    </citation>
    <scope>NUCLEOTIDE SEQUENCE [LARGE SCALE GENOMIC DNA]</scope>
    <source>
        <strain evidence="3 4">B2 450</strain>
    </source>
</reference>
<sequence length="274" mass="31396">MESKLSNKGFQLSVIGALVIIICDFILELLVVIPFEILSEIIHVNSYNKSLELIVGILKEVVPNILAIIIILKVIKEYYKPNFKIKYTEKFNFKLLLCTIFLMLGFFFLFHSSIGIMIRKIPVSESWEKVFEDISKNPYLMFISFIIIAPIFEEILMRGIILEGFLNRYKPATAIIISSIMFGAMHLNIFQFVNATIGGLFLGVIYYKTRSLVLCIVAHMINNLIPILGIQRNIISFFIGAIIFIIAAIFFQKYIKELKYIDINSQENSVSSKI</sequence>
<feature type="transmembrane region" description="Helical" evidence="1">
    <location>
        <begin position="12"/>
        <end position="33"/>
    </location>
</feature>
<dbReference type="GO" id="GO:0080120">
    <property type="term" value="P:CAAX-box protein maturation"/>
    <property type="evidence" value="ECO:0007669"/>
    <property type="project" value="UniProtKB-ARBA"/>
</dbReference>
<keyword evidence="1" id="KW-0472">Membrane</keyword>
<dbReference type="RefSeq" id="WP_003484973.1">
    <property type="nucleotide sequence ID" value="NZ_JXSU01000007.1"/>
</dbReference>
<dbReference type="AlphaFoldDB" id="A0A0D1BV03"/>